<proteinExistence type="predicted"/>
<sequence>MFFSYTVTVVLLLAIAHGMESRPAIDGDIKPSPAIQTVEVYYTEPKGCYDENWKFYLPGEVMSKHYDEKTNSCSGVKCGADGVAYAWDGVNCKDKKIVDMF</sequence>
<keyword evidence="3" id="KW-1185">Reference proteome</keyword>
<accession>A0A7M5XA17</accession>
<feature type="chain" id="PRO_5029662495" description="Secreted protein" evidence="1">
    <location>
        <begin position="22"/>
        <end position="101"/>
    </location>
</feature>
<keyword evidence="1" id="KW-0732">Signal</keyword>
<reference evidence="2" key="1">
    <citation type="submission" date="2021-01" db="UniProtKB">
        <authorList>
            <consortium name="EnsemblMetazoa"/>
        </authorList>
    </citation>
    <scope>IDENTIFICATION</scope>
</reference>
<evidence type="ECO:0008006" key="4">
    <source>
        <dbReference type="Google" id="ProtNLM"/>
    </source>
</evidence>
<name>A0A7M5XA17_9CNID</name>
<evidence type="ECO:0000313" key="3">
    <source>
        <dbReference type="Proteomes" id="UP000594262"/>
    </source>
</evidence>
<organism evidence="2 3">
    <name type="scientific">Clytia hemisphaerica</name>
    <dbReference type="NCBI Taxonomy" id="252671"/>
    <lineage>
        <taxon>Eukaryota</taxon>
        <taxon>Metazoa</taxon>
        <taxon>Cnidaria</taxon>
        <taxon>Hydrozoa</taxon>
        <taxon>Hydroidolina</taxon>
        <taxon>Leptothecata</taxon>
        <taxon>Obeliida</taxon>
        <taxon>Clytiidae</taxon>
        <taxon>Clytia</taxon>
    </lineage>
</organism>
<dbReference type="AlphaFoldDB" id="A0A7M5XA17"/>
<protein>
    <recommendedName>
        <fullName evidence="4">Secreted protein</fullName>
    </recommendedName>
</protein>
<evidence type="ECO:0000313" key="2">
    <source>
        <dbReference type="EnsemblMetazoa" id="CLYHEMP020289.1"/>
    </source>
</evidence>
<evidence type="ECO:0000256" key="1">
    <source>
        <dbReference type="SAM" id="SignalP"/>
    </source>
</evidence>
<dbReference type="Proteomes" id="UP000594262">
    <property type="component" value="Unplaced"/>
</dbReference>
<feature type="signal peptide" evidence="1">
    <location>
        <begin position="1"/>
        <end position="21"/>
    </location>
</feature>
<dbReference type="EnsemblMetazoa" id="CLYHEMT020289.1">
    <property type="protein sequence ID" value="CLYHEMP020289.1"/>
    <property type="gene ID" value="CLYHEMG020289"/>
</dbReference>